<dbReference type="PROSITE" id="PS51421">
    <property type="entry name" value="RAS"/>
    <property type="match status" value="1"/>
</dbReference>
<reference evidence="9 10" key="1">
    <citation type="submission" date="2023-11" db="EMBL/GenBank/DDBJ databases">
        <title>Dfirmibasis_genome.</title>
        <authorList>
            <person name="Edelbroek B."/>
            <person name="Kjellin J."/>
            <person name="Jerlstrom-Hultqvist J."/>
            <person name="Soderbom F."/>
        </authorList>
    </citation>
    <scope>NUCLEOTIDE SEQUENCE [LARGE SCALE GENOMIC DNA]</scope>
    <source>
        <strain evidence="9 10">TNS-C-14</strain>
    </source>
</reference>
<keyword evidence="10" id="KW-1185">Reference proteome</keyword>
<evidence type="ECO:0000256" key="7">
    <source>
        <dbReference type="ARBA" id="ARBA00023289"/>
    </source>
</evidence>
<organism evidence="9 10">
    <name type="scientific">Dictyostelium firmibasis</name>
    <dbReference type="NCBI Taxonomy" id="79012"/>
    <lineage>
        <taxon>Eukaryota</taxon>
        <taxon>Amoebozoa</taxon>
        <taxon>Evosea</taxon>
        <taxon>Eumycetozoa</taxon>
        <taxon>Dictyostelia</taxon>
        <taxon>Dictyosteliales</taxon>
        <taxon>Dictyosteliaceae</taxon>
        <taxon>Dictyostelium</taxon>
    </lineage>
</organism>
<dbReference type="GO" id="GO:0003924">
    <property type="term" value="F:GTPase activity"/>
    <property type="evidence" value="ECO:0007669"/>
    <property type="project" value="InterPro"/>
</dbReference>
<dbReference type="Gene3D" id="3.40.50.300">
    <property type="entry name" value="P-loop containing nucleotide triphosphate hydrolases"/>
    <property type="match status" value="1"/>
</dbReference>
<feature type="region of interest" description="Disordered" evidence="8">
    <location>
        <begin position="196"/>
        <end position="226"/>
    </location>
</feature>
<dbReference type="InterPro" id="IPR005225">
    <property type="entry name" value="Small_GTP-bd"/>
</dbReference>
<evidence type="ECO:0008006" key="11">
    <source>
        <dbReference type="Google" id="ProtNLM"/>
    </source>
</evidence>
<protein>
    <recommendedName>
        <fullName evidence="11">Rab GTPase</fullName>
    </recommendedName>
</protein>
<dbReference type="PRINTS" id="PR00449">
    <property type="entry name" value="RASTRNSFRMNG"/>
</dbReference>
<dbReference type="InterPro" id="IPR027417">
    <property type="entry name" value="P-loop_NTPase"/>
</dbReference>
<dbReference type="SMART" id="SM00176">
    <property type="entry name" value="RAN"/>
    <property type="match status" value="1"/>
</dbReference>
<dbReference type="PROSITE" id="PS51419">
    <property type="entry name" value="RAB"/>
    <property type="match status" value="1"/>
</dbReference>
<dbReference type="SMART" id="SM00173">
    <property type="entry name" value="RAS"/>
    <property type="match status" value="1"/>
</dbReference>
<comment type="similarity">
    <text evidence="2">Belongs to the small GTPase superfamily. Rab family.</text>
</comment>
<keyword evidence="4" id="KW-0342">GTP-binding</keyword>
<sequence length="226" mass="25301">MPQQGEEESEYLFKIVIIGDSAVGKSNLLNRFTRNEFTEKTKATIGVDFGTKSIEIDNKIITAQCWDTAGQERFRAVTSGYYRGAVGAMIVYDITSKISFKNVTRWLNELREMAEQDILIMMVGNKSDLEMSREVPTKEAQAFAESNKISFLETSALNSTNVNQSFERLLTDIFHLVSSKKPMVVDDTQNWLVPNQGKKLTPLTDPAPQLTANTTSTHQEKKGGCC</sequence>
<evidence type="ECO:0000256" key="1">
    <source>
        <dbReference type="ARBA" id="ARBA00004635"/>
    </source>
</evidence>
<evidence type="ECO:0000256" key="4">
    <source>
        <dbReference type="ARBA" id="ARBA00023134"/>
    </source>
</evidence>
<evidence type="ECO:0000256" key="3">
    <source>
        <dbReference type="ARBA" id="ARBA00022741"/>
    </source>
</evidence>
<dbReference type="InterPro" id="IPR001806">
    <property type="entry name" value="Small_GTPase"/>
</dbReference>
<evidence type="ECO:0000313" key="10">
    <source>
        <dbReference type="Proteomes" id="UP001344447"/>
    </source>
</evidence>
<dbReference type="GO" id="GO:0016020">
    <property type="term" value="C:membrane"/>
    <property type="evidence" value="ECO:0007669"/>
    <property type="project" value="UniProtKB-SubCell"/>
</dbReference>
<dbReference type="PANTHER" id="PTHR47979">
    <property type="entry name" value="DRAB11-RELATED"/>
    <property type="match status" value="1"/>
</dbReference>
<evidence type="ECO:0000313" key="9">
    <source>
        <dbReference type="EMBL" id="KAK5578155.1"/>
    </source>
</evidence>
<dbReference type="SMART" id="SM00175">
    <property type="entry name" value="RAB"/>
    <property type="match status" value="1"/>
</dbReference>
<dbReference type="EMBL" id="JAVFKY010000004">
    <property type="protein sequence ID" value="KAK5578155.1"/>
    <property type="molecule type" value="Genomic_DNA"/>
</dbReference>
<dbReference type="FunFam" id="3.40.50.300:FF:000274">
    <property type="entry name" value="ras-related protein RABA5a"/>
    <property type="match status" value="1"/>
</dbReference>
<keyword evidence="6" id="KW-0449">Lipoprotein</keyword>
<comment type="subcellular location">
    <subcellularLocation>
        <location evidence="1">Membrane</location>
        <topology evidence="1">Lipid-anchor</topology>
    </subcellularLocation>
</comment>
<keyword evidence="3" id="KW-0547">Nucleotide-binding</keyword>
<dbReference type="SUPFAM" id="SSF52540">
    <property type="entry name" value="P-loop containing nucleoside triphosphate hydrolases"/>
    <property type="match status" value="1"/>
</dbReference>
<dbReference type="GO" id="GO:0005525">
    <property type="term" value="F:GTP binding"/>
    <property type="evidence" value="ECO:0007669"/>
    <property type="project" value="UniProtKB-KW"/>
</dbReference>
<evidence type="ECO:0000256" key="2">
    <source>
        <dbReference type="ARBA" id="ARBA00006270"/>
    </source>
</evidence>
<dbReference type="AlphaFoldDB" id="A0AAN7TZD9"/>
<name>A0AAN7TZD9_9MYCE</name>
<dbReference type="NCBIfam" id="TIGR00231">
    <property type="entry name" value="small_GTP"/>
    <property type="match status" value="1"/>
</dbReference>
<dbReference type="Proteomes" id="UP001344447">
    <property type="component" value="Unassembled WGS sequence"/>
</dbReference>
<dbReference type="InterPro" id="IPR050209">
    <property type="entry name" value="Rab_GTPases_membrane_traffic"/>
</dbReference>
<dbReference type="CDD" id="cd01868">
    <property type="entry name" value="Rab11_like"/>
    <property type="match status" value="1"/>
</dbReference>
<evidence type="ECO:0000256" key="5">
    <source>
        <dbReference type="ARBA" id="ARBA00023136"/>
    </source>
</evidence>
<proteinExistence type="inferred from homology"/>
<comment type="caution">
    <text evidence="9">The sequence shown here is derived from an EMBL/GenBank/DDBJ whole genome shotgun (WGS) entry which is preliminary data.</text>
</comment>
<keyword evidence="7" id="KW-0636">Prenylation</keyword>
<dbReference type="PROSITE" id="PS51420">
    <property type="entry name" value="RHO"/>
    <property type="match status" value="1"/>
</dbReference>
<dbReference type="Pfam" id="PF00071">
    <property type="entry name" value="Ras"/>
    <property type="match status" value="1"/>
</dbReference>
<keyword evidence="5" id="KW-0472">Membrane</keyword>
<evidence type="ECO:0000256" key="6">
    <source>
        <dbReference type="ARBA" id="ARBA00023288"/>
    </source>
</evidence>
<dbReference type="SMART" id="SM00174">
    <property type="entry name" value="RHO"/>
    <property type="match status" value="1"/>
</dbReference>
<gene>
    <name evidence="9" type="ORF">RB653_003108</name>
</gene>
<accession>A0AAN7TZD9</accession>
<evidence type="ECO:0000256" key="8">
    <source>
        <dbReference type="SAM" id="MobiDB-lite"/>
    </source>
</evidence>